<reference evidence="2 3" key="1">
    <citation type="submission" date="2014-07" db="EMBL/GenBank/DDBJ databases">
        <title>Genome of Chryseobacterium piperi CTM.</title>
        <authorList>
            <person name="Pipes S.E."/>
            <person name="Stropko S.J."/>
            <person name="Newman J.D."/>
        </authorList>
    </citation>
    <scope>NUCLEOTIDE SEQUENCE [LARGE SCALE GENOMIC DNA]</scope>
    <source>
        <strain evidence="2 3">CTM</strain>
    </source>
</reference>
<dbReference type="OrthoDB" id="9816309at2"/>
<evidence type="ECO:0000313" key="2">
    <source>
        <dbReference type="EMBL" id="KFF17705.1"/>
    </source>
</evidence>
<dbReference type="eggNOG" id="COG1352">
    <property type="taxonomic scope" value="Bacteria"/>
</dbReference>
<dbReference type="STRING" id="558152.IQ37_17020"/>
<comment type="caution">
    <text evidence="2">The sequence shown here is derived from an EMBL/GenBank/DDBJ whole genome shotgun (WGS) entry which is preliminary data.</text>
</comment>
<dbReference type="GO" id="GO:0008757">
    <property type="term" value="F:S-adenosylmethionine-dependent methyltransferase activity"/>
    <property type="evidence" value="ECO:0007669"/>
    <property type="project" value="InterPro"/>
</dbReference>
<feature type="domain" description="CheR-type methyltransferase" evidence="1">
    <location>
        <begin position="1"/>
        <end position="252"/>
    </location>
</feature>
<dbReference type="PROSITE" id="PS50123">
    <property type="entry name" value="CHER"/>
    <property type="match status" value="1"/>
</dbReference>
<dbReference type="Pfam" id="PF03705">
    <property type="entry name" value="CheR_N"/>
    <property type="match status" value="1"/>
</dbReference>
<dbReference type="InterPro" id="IPR029063">
    <property type="entry name" value="SAM-dependent_MTases_sf"/>
</dbReference>
<dbReference type="Pfam" id="PF01739">
    <property type="entry name" value="CheR"/>
    <property type="match status" value="1"/>
</dbReference>
<accession>A0A086ALZ1</accession>
<proteinExistence type="predicted"/>
<evidence type="ECO:0000313" key="3">
    <source>
        <dbReference type="Proteomes" id="UP000028709"/>
    </source>
</evidence>
<dbReference type="InterPro" id="IPR022642">
    <property type="entry name" value="CheR_C"/>
</dbReference>
<dbReference type="PRINTS" id="PR00996">
    <property type="entry name" value="CHERMTFRASE"/>
</dbReference>
<dbReference type="SMART" id="SM00138">
    <property type="entry name" value="MeTrc"/>
    <property type="match status" value="1"/>
</dbReference>
<dbReference type="EMBL" id="JPRJ01000044">
    <property type="protein sequence ID" value="KFF17705.1"/>
    <property type="molecule type" value="Genomic_DNA"/>
</dbReference>
<dbReference type="InterPro" id="IPR000780">
    <property type="entry name" value="CheR_MeTrfase"/>
</dbReference>
<dbReference type="AlphaFoldDB" id="A0A086ALZ1"/>
<dbReference type="Proteomes" id="UP000028709">
    <property type="component" value="Unassembled WGS sequence"/>
</dbReference>
<name>A0A086ALZ1_9FLAO</name>
<dbReference type="PANTHER" id="PTHR24422:SF8">
    <property type="entry name" value="CHEMOTAXIS PROTEIN"/>
    <property type="match status" value="1"/>
</dbReference>
<dbReference type="KEGG" id="cpip:CJF12_06370"/>
<sequence>MLEPSIVKDEEVERLIKDVYELYGYDFSLYSRASFKRRVNRICLIDKFTSFAELRYTVLNDPEYLKHFIEEITVNVTEMFRDPYFFKALRENILPQLGTYPLIRIWVAGCSTGEEAYSIAILLKEANLYHKSLIYGTDINPSVLETARAGVFPLQQMKLYSENYILSGGKKDFSDYYTANYNSVRFDKSLQEKLILSTHNLVSDSSFNSFQLIICRNVLIYFDRELQERVFNLFDASLENLGYLALGSKETLRFSNLDKFYHQVDDQRIWKKVDHSQSYGNE</sequence>
<dbReference type="SUPFAM" id="SSF47757">
    <property type="entry name" value="Chemotaxis receptor methyltransferase CheR, N-terminal domain"/>
    <property type="match status" value="1"/>
</dbReference>
<evidence type="ECO:0000259" key="1">
    <source>
        <dbReference type="PROSITE" id="PS50123"/>
    </source>
</evidence>
<dbReference type="InterPro" id="IPR022641">
    <property type="entry name" value="CheR_N"/>
</dbReference>
<dbReference type="SUPFAM" id="SSF53335">
    <property type="entry name" value="S-adenosyl-L-methionine-dependent methyltransferases"/>
    <property type="match status" value="1"/>
</dbReference>
<protein>
    <submittedName>
        <fullName evidence="2">Chemotaxis protein CheR</fullName>
    </submittedName>
</protein>
<gene>
    <name evidence="2" type="ORF">IQ37_17020</name>
</gene>
<keyword evidence="3" id="KW-1185">Reference proteome</keyword>
<dbReference type="Gene3D" id="3.40.50.150">
    <property type="entry name" value="Vaccinia Virus protein VP39"/>
    <property type="match status" value="1"/>
</dbReference>
<dbReference type="RefSeq" id="WP_034687186.1">
    <property type="nucleotide sequence ID" value="NZ_CP023049.2"/>
</dbReference>
<dbReference type="PANTHER" id="PTHR24422">
    <property type="entry name" value="CHEMOTAXIS PROTEIN METHYLTRANSFERASE"/>
    <property type="match status" value="1"/>
</dbReference>
<dbReference type="InterPro" id="IPR050903">
    <property type="entry name" value="Bact_Chemotaxis_MeTrfase"/>
</dbReference>
<organism evidence="2 3">
    <name type="scientific">Chryseobacterium piperi</name>
    <dbReference type="NCBI Taxonomy" id="558152"/>
    <lineage>
        <taxon>Bacteria</taxon>
        <taxon>Pseudomonadati</taxon>
        <taxon>Bacteroidota</taxon>
        <taxon>Flavobacteriia</taxon>
        <taxon>Flavobacteriales</taxon>
        <taxon>Weeksellaceae</taxon>
        <taxon>Chryseobacterium group</taxon>
        <taxon>Chryseobacterium</taxon>
    </lineage>
</organism>